<dbReference type="PANTHER" id="PTHR30337:SF0">
    <property type="entry name" value="NUCLEASE SBCCD SUBUNIT D"/>
    <property type="match status" value="1"/>
</dbReference>
<evidence type="ECO:0000259" key="1">
    <source>
        <dbReference type="Pfam" id="PF00149"/>
    </source>
</evidence>
<dbReference type="InterPro" id="IPR050535">
    <property type="entry name" value="DNA_Repair-Maintenance_Comp"/>
</dbReference>
<evidence type="ECO:0000313" key="2">
    <source>
        <dbReference type="EMBL" id="AKO61676.1"/>
    </source>
</evidence>
<dbReference type="SUPFAM" id="SSF56300">
    <property type="entry name" value="Metallo-dependent phosphatases"/>
    <property type="match status" value="1"/>
</dbReference>
<dbReference type="GeneID" id="65066784"/>
<sequence>MKVAMITDIHFDVRNGSRYFLDKYEKFFREVFFPTLDREGIKTVLHLGDNWEYRTKLNVYSMNRTFKMFFDELEKRDIKLIMLKGNHDVVFKNTNEYNSVDFLQKMYANVHVVQETETIDFDGFPINFVSWVNNENLDRCLKFINECPPTVLCGHFEIKSFEMIKGQVATHGFDKEIFRRFDKVYSGHFHTVSTDGRIFYITNPFQTNWSDYSLDKGFRIFDTANQDLQFIPNPFDVYDKIAYTDDIDLMEFDYESFRDKIVRVYIESYAKTNQAKLSLFLEKIQNVTYSCDLQEIDDTVYVNENGNIEFVDTTQMIETYIRDVVQNPNIDNDKLLGKFMDMFHEARNLVETE</sequence>
<dbReference type="Gene3D" id="3.60.21.10">
    <property type="match status" value="1"/>
</dbReference>
<name>A0A0H4ISG6_9CAUD</name>
<dbReference type="RefSeq" id="YP_010077869.1">
    <property type="nucleotide sequence ID" value="NC_054952.1"/>
</dbReference>
<feature type="domain" description="Calcineurin-like phosphoesterase" evidence="1">
    <location>
        <begin position="1"/>
        <end position="191"/>
    </location>
</feature>
<dbReference type="InterPro" id="IPR004843">
    <property type="entry name" value="Calcineurin-like_PHP"/>
</dbReference>
<keyword evidence="2" id="KW-0378">Hydrolase</keyword>
<dbReference type="InterPro" id="IPR029052">
    <property type="entry name" value="Metallo-depent_PP-like"/>
</dbReference>
<keyword evidence="2" id="KW-0255">Endonuclease</keyword>
<accession>A0A0H4ISG6</accession>
<dbReference type="KEGG" id="vg:65066784"/>
<evidence type="ECO:0000313" key="3">
    <source>
        <dbReference type="Proteomes" id="UP000224291"/>
    </source>
</evidence>
<organism evidence="2 3">
    <name type="scientific">Stenotrophomonas phage IME-SM1</name>
    <dbReference type="NCBI Taxonomy" id="1654717"/>
    <lineage>
        <taxon>Viruses</taxon>
        <taxon>Duplodnaviria</taxon>
        <taxon>Heunggongvirae</taxon>
        <taxon>Uroviricota</taxon>
        <taxon>Caudoviricetes</taxon>
        <taxon>Menderavirus</taxon>
        <taxon>Menderavirus IMESM1</taxon>
    </lineage>
</organism>
<reference evidence="2 3" key="1">
    <citation type="submission" date="2015-05" db="EMBL/GenBank/DDBJ databases">
        <authorList>
            <person name="Liu X."/>
            <person name="Tong Y."/>
            <person name="Huang Y."/>
            <person name="Fan H."/>
            <person name="An X."/>
            <person name="Mi Z."/>
            <person name="Zhang Z."/>
        </authorList>
    </citation>
    <scope>NUCLEOTIDE SEQUENCE [LARGE SCALE GENOMIC DNA]</scope>
</reference>
<keyword evidence="2" id="KW-0540">Nuclease</keyword>
<dbReference type="Pfam" id="PF00149">
    <property type="entry name" value="Metallophos"/>
    <property type="match status" value="1"/>
</dbReference>
<dbReference type="EMBL" id="KR560069">
    <property type="protein sequence ID" value="AKO61676.1"/>
    <property type="molecule type" value="Genomic_DNA"/>
</dbReference>
<dbReference type="GO" id="GO:0004519">
    <property type="term" value="F:endonuclease activity"/>
    <property type="evidence" value="ECO:0007669"/>
    <property type="project" value="UniProtKB-KW"/>
</dbReference>
<dbReference type="GO" id="GO:0016787">
    <property type="term" value="F:hydrolase activity"/>
    <property type="evidence" value="ECO:0007669"/>
    <property type="project" value="InterPro"/>
</dbReference>
<dbReference type="Proteomes" id="UP000224291">
    <property type="component" value="Segment"/>
</dbReference>
<dbReference type="PANTHER" id="PTHR30337">
    <property type="entry name" value="COMPONENT OF ATP-DEPENDENT DSDNA EXONUCLEASE"/>
    <property type="match status" value="1"/>
</dbReference>
<keyword evidence="3" id="KW-1185">Reference proteome</keyword>
<protein>
    <submittedName>
        <fullName evidence="2">Recombination-related endonuclease</fullName>
    </submittedName>
</protein>
<proteinExistence type="predicted"/>